<accession>A0ABR1C664</accession>
<comment type="caution">
    <text evidence="1">The sequence shown here is derived from an EMBL/GenBank/DDBJ whole genome shotgun (WGS) entry which is preliminary data.</text>
</comment>
<protein>
    <submittedName>
        <fullName evidence="1">Uncharacterized protein</fullName>
    </submittedName>
</protein>
<evidence type="ECO:0000313" key="1">
    <source>
        <dbReference type="EMBL" id="KAK6733148.1"/>
    </source>
</evidence>
<keyword evidence="2" id="KW-1185">Reference proteome</keyword>
<proteinExistence type="predicted"/>
<reference evidence="1 2" key="1">
    <citation type="submission" date="2023-08" db="EMBL/GenBank/DDBJ databases">
        <title>A Necator americanus chromosomal reference genome.</title>
        <authorList>
            <person name="Ilik V."/>
            <person name="Petrzelkova K.J."/>
            <person name="Pardy F."/>
            <person name="Fuh T."/>
            <person name="Niatou-Singa F.S."/>
            <person name="Gouil Q."/>
            <person name="Baker L."/>
            <person name="Ritchie M.E."/>
            <person name="Jex A.R."/>
            <person name="Gazzola D."/>
            <person name="Li H."/>
            <person name="Toshio Fujiwara R."/>
            <person name="Zhan B."/>
            <person name="Aroian R.V."/>
            <person name="Pafco B."/>
            <person name="Schwarz E.M."/>
        </authorList>
    </citation>
    <scope>NUCLEOTIDE SEQUENCE [LARGE SCALE GENOMIC DNA]</scope>
    <source>
        <strain evidence="1 2">Aroian</strain>
        <tissue evidence="1">Whole animal</tissue>
    </source>
</reference>
<gene>
    <name evidence="1" type="primary">Necator_chrII.g4902</name>
    <name evidence="1" type="ORF">RB195_017110</name>
</gene>
<evidence type="ECO:0000313" key="2">
    <source>
        <dbReference type="Proteomes" id="UP001303046"/>
    </source>
</evidence>
<dbReference type="Proteomes" id="UP001303046">
    <property type="component" value="Unassembled WGS sequence"/>
</dbReference>
<sequence>MIVAEYSWVNALAKKKRKLREVYSDHTSWSMKRVKSMHTAKTLSKHLRVGYGKRRILLVQLRSPHFPGRYTIPEDS</sequence>
<dbReference type="EMBL" id="JAVFWL010000002">
    <property type="protein sequence ID" value="KAK6733148.1"/>
    <property type="molecule type" value="Genomic_DNA"/>
</dbReference>
<organism evidence="1 2">
    <name type="scientific">Necator americanus</name>
    <name type="common">Human hookworm</name>
    <dbReference type="NCBI Taxonomy" id="51031"/>
    <lineage>
        <taxon>Eukaryota</taxon>
        <taxon>Metazoa</taxon>
        <taxon>Ecdysozoa</taxon>
        <taxon>Nematoda</taxon>
        <taxon>Chromadorea</taxon>
        <taxon>Rhabditida</taxon>
        <taxon>Rhabditina</taxon>
        <taxon>Rhabditomorpha</taxon>
        <taxon>Strongyloidea</taxon>
        <taxon>Ancylostomatidae</taxon>
        <taxon>Bunostominae</taxon>
        <taxon>Necator</taxon>
    </lineage>
</organism>
<name>A0ABR1C664_NECAM</name>